<dbReference type="PRINTS" id="PR00237">
    <property type="entry name" value="GPCRRHODOPSN"/>
</dbReference>
<evidence type="ECO:0000256" key="10">
    <source>
        <dbReference type="SAM" id="Phobius"/>
    </source>
</evidence>
<evidence type="ECO:0000256" key="3">
    <source>
        <dbReference type="ARBA" id="ARBA00022692"/>
    </source>
</evidence>
<organism evidence="12 13">
    <name type="scientific">Megalurothrips usitatus</name>
    <name type="common">bean blossom thrips</name>
    <dbReference type="NCBI Taxonomy" id="439358"/>
    <lineage>
        <taxon>Eukaryota</taxon>
        <taxon>Metazoa</taxon>
        <taxon>Ecdysozoa</taxon>
        <taxon>Arthropoda</taxon>
        <taxon>Hexapoda</taxon>
        <taxon>Insecta</taxon>
        <taxon>Pterygota</taxon>
        <taxon>Neoptera</taxon>
        <taxon>Paraneoptera</taxon>
        <taxon>Thysanoptera</taxon>
        <taxon>Terebrantia</taxon>
        <taxon>Thripoidea</taxon>
        <taxon>Thripidae</taxon>
        <taxon>Megalurothrips</taxon>
    </lineage>
</organism>
<evidence type="ECO:0000256" key="1">
    <source>
        <dbReference type="ARBA" id="ARBA00004141"/>
    </source>
</evidence>
<keyword evidence="8" id="KW-0807">Transducer</keyword>
<sequence>MMENYVFPTKYEWMLIVLHAAVFCVGLIGNALVCAAVYRNPGMRTVTNYFLVNLAVADFLVILLCLPPTVVWDVTETWFMGTALCKIVLYFQVRTADCRGAGAICSHNATSPCDQSIHFPGRTSSANPSVNPSATPTTTLRRPYAPPPSPRHPQGNLHGHLHDQPHSCLPFPRPPPPHFQATSWLSFC</sequence>
<evidence type="ECO:0000256" key="8">
    <source>
        <dbReference type="ARBA" id="ARBA00023224"/>
    </source>
</evidence>
<evidence type="ECO:0000256" key="4">
    <source>
        <dbReference type="ARBA" id="ARBA00022989"/>
    </source>
</evidence>
<comment type="caution">
    <text evidence="12">The sequence shown here is derived from an EMBL/GenBank/DDBJ whole genome shotgun (WGS) entry which is preliminary data.</text>
</comment>
<proteinExistence type="inferred from homology"/>
<protein>
    <recommendedName>
        <fullName evidence="11">G-protein coupled receptors family 1 profile domain-containing protein</fullName>
    </recommendedName>
</protein>
<keyword evidence="13" id="KW-1185">Reference proteome</keyword>
<feature type="transmembrane region" description="Helical" evidence="10">
    <location>
        <begin position="13"/>
        <end position="38"/>
    </location>
</feature>
<comment type="similarity">
    <text evidence="2">Belongs to the G-protein coupled receptor 1 family.</text>
</comment>
<keyword evidence="4 10" id="KW-1133">Transmembrane helix</keyword>
<dbReference type="Gene3D" id="1.20.1070.10">
    <property type="entry name" value="Rhodopsin 7-helix transmembrane proteins"/>
    <property type="match status" value="1"/>
</dbReference>
<evidence type="ECO:0000313" key="13">
    <source>
        <dbReference type="Proteomes" id="UP001075354"/>
    </source>
</evidence>
<comment type="subcellular location">
    <subcellularLocation>
        <location evidence="1">Membrane</location>
        <topology evidence="1">Multi-pass membrane protein</topology>
    </subcellularLocation>
</comment>
<dbReference type="Pfam" id="PF00001">
    <property type="entry name" value="7tm_1"/>
    <property type="match status" value="1"/>
</dbReference>
<accession>A0AAV7XUR3</accession>
<feature type="domain" description="G-protein coupled receptors family 1 profile" evidence="11">
    <location>
        <begin position="29"/>
        <end position="91"/>
    </location>
</feature>
<dbReference type="InterPro" id="IPR017452">
    <property type="entry name" value="GPCR_Rhodpsn_7TM"/>
</dbReference>
<dbReference type="PANTHER" id="PTHR45695:SF15">
    <property type="entry name" value="OPSIN RH2"/>
    <property type="match status" value="1"/>
</dbReference>
<dbReference type="GO" id="GO:0005886">
    <property type="term" value="C:plasma membrane"/>
    <property type="evidence" value="ECO:0007669"/>
    <property type="project" value="TreeGrafter"/>
</dbReference>
<dbReference type="Proteomes" id="UP001075354">
    <property type="component" value="Chromosome 4"/>
</dbReference>
<dbReference type="EMBL" id="JAPTSV010000004">
    <property type="protein sequence ID" value="KAJ1528879.1"/>
    <property type="molecule type" value="Genomic_DNA"/>
</dbReference>
<dbReference type="GO" id="GO:0004930">
    <property type="term" value="F:G protein-coupled receptor activity"/>
    <property type="evidence" value="ECO:0007669"/>
    <property type="project" value="UniProtKB-KW"/>
</dbReference>
<dbReference type="PANTHER" id="PTHR45695">
    <property type="entry name" value="LEUCOKININ RECEPTOR-RELATED"/>
    <property type="match status" value="1"/>
</dbReference>
<dbReference type="SUPFAM" id="SSF81321">
    <property type="entry name" value="Family A G protein-coupled receptor-like"/>
    <property type="match status" value="1"/>
</dbReference>
<name>A0AAV7XUR3_9NEOP</name>
<evidence type="ECO:0000259" key="11">
    <source>
        <dbReference type="PROSITE" id="PS50262"/>
    </source>
</evidence>
<keyword evidence="5" id="KW-0297">G-protein coupled receptor</keyword>
<reference evidence="12" key="1">
    <citation type="submission" date="2022-12" db="EMBL/GenBank/DDBJ databases">
        <title>Chromosome-level genome assembly of the bean flower thrips Megalurothrips usitatus.</title>
        <authorList>
            <person name="Ma L."/>
            <person name="Liu Q."/>
            <person name="Li H."/>
            <person name="Cai W."/>
        </authorList>
    </citation>
    <scope>NUCLEOTIDE SEQUENCE</scope>
    <source>
        <strain evidence="12">Cailab_2022a</strain>
    </source>
</reference>
<dbReference type="PROSITE" id="PS50262">
    <property type="entry name" value="G_PROTEIN_RECEP_F1_2"/>
    <property type="match status" value="1"/>
</dbReference>
<keyword evidence="3 10" id="KW-0812">Transmembrane</keyword>
<feature type="transmembrane region" description="Helical" evidence="10">
    <location>
        <begin position="50"/>
        <end position="71"/>
    </location>
</feature>
<keyword evidence="7" id="KW-0675">Receptor</keyword>
<keyword evidence="6 10" id="KW-0472">Membrane</keyword>
<evidence type="ECO:0000256" key="7">
    <source>
        <dbReference type="ARBA" id="ARBA00023170"/>
    </source>
</evidence>
<feature type="region of interest" description="Disordered" evidence="9">
    <location>
        <begin position="120"/>
        <end position="172"/>
    </location>
</feature>
<evidence type="ECO:0000256" key="5">
    <source>
        <dbReference type="ARBA" id="ARBA00023040"/>
    </source>
</evidence>
<dbReference type="InterPro" id="IPR000276">
    <property type="entry name" value="GPCR_Rhodpsn"/>
</dbReference>
<evidence type="ECO:0000256" key="2">
    <source>
        <dbReference type="ARBA" id="ARBA00010663"/>
    </source>
</evidence>
<feature type="compositionally biased region" description="Polar residues" evidence="9">
    <location>
        <begin position="122"/>
        <end position="140"/>
    </location>
</feature>
<dbReference type="AlphaFoldDB" id="A0AAV7XUR3"/>
<evidence type="ECO:0000313" key="12">
    <source>
        <dbReference type="EMBL" id="KAJ1528879.1"/>
    </source>
</evidence>
<gene>
    <name evidence="12" type="ORF">ONE63_007249</name>
</gene>
<evidence type="ECO:0000256" key="6">
    <source>
        <dbReference type="ARBA" id="ARBA00023136"/>
    </source>
</evidence>
<evidence type="ECO:0000256" key="9">
    <source>
        <dbReference type="SAM" id="MobiDB-lite"/>
    </source>
</evidence>